<dbReference type="PANTHER" id="PTHR30204:SF94">
    <property type="entry name" value="HEAVY METAL-DEPENDENT TRANSCRIPTIONAL REGULATOR HI_0293-RELATED"/>
    <property type="match status" value="1"/>
</dbReference>
<keyword evidence="4" id="KW-0238">DNA-binding</keyword>
<dbReference type="PROSITE" id="PS50937">
    <property type="entry name" value="HTH_MERR_2"/>
    <property type="match status" value="1"/>
</dbReference>
<dbReference type="GO" id="GO:0005507">
    <property type="term" value="F:copper ion binding"/>
    <property type="evidence" value="ECO:0007669"/>
    <property type="project" value="InterPro"/>
</dbReference>
<dbReference type="STRING" id="1035839.GCA_000238795_00578"/>
<sequence length="128" mass="14433">MNISEIAKQTGLSAKQIRDYEKAGLLPKTQRSESGYRIYSSNDLARLNFIYNARKVGFSLTQIQALLALNDNPKRTSREVKQLTEQHIIELEQKIADLQQMLDRLKGWSSTCCGNESHECSILSGLSS</sequence>
<evidence type="ECO:0000256" key="2">
    <source>
        <dbReference type="ARBA" id="ARBA00022490"/>
    </source>
</evidence>
<evidence type="ECO:0000256" key="6">
    <source>
        <dbReference type="SAM" id="Coils"/>
    </source>
</evidence>
<dbReference type="AlphaFoldDB" id="A0A369YG10"/>
<dbReference type="GO" id="GO:0045893">
    <property type="term" value="P:positive regulation of DNA-templated transcription"/>
    <property type="evidence" value="ECO:0007669"/>
    <property type="project" value="InterPro"/>
</dbReference>
<keyword evidence="3" id="KW-0805">Transcription regulation</keyword>
<keyword evidence="5" id="KW-0804">Transcription</keyword>
<evidence type="ECO:0000256" key="3">
    <source>
        <dbReference type="ARBA" id="ARBA00023015"/>
    </source>
</evidence>
<evidence type="ECO:0000313" key="10">
    <source>
        <dbReference type="Proteomes" id="UP000253872"/>
    </source>
</evidence>
<organism evidence="8 10">
    <name type="scientific">Haemophilus sputorum</name>
    <dbReference type="NCBI Taxonomy" id="1078480"/>
    <lineage>
        <taxon>Bacteria</taxon>
        <taxon>Pseudomonadati</taxon>
        <taxon>Pseudomonadota</taxon>
        <taxon>Gammaproteobacteria</taxon>
        <taxon>Pasteurellales</taxon>
        <taxon>Pasteurellaceae</taxon>
        <taxon>Haemophilus</taxon>
    </lineage>
</organism>
<feature type="coiled-coil region" evidence="6">
    <location>
        <begin position="81"/>
        <end position="108"/>
    </location>
</feature>
<name>A0A369YG10_9PAST</name>
<evidence type="ECO:0000256" key="4">
    <source>
        <dbReference type="ARBA" id="ARBA00023125"/>
    </source>
</evidence>
<dbReference type="SMART" id="SM00422">
    <property type="entry name" value="HTH_MERR"/>
    <property type="match status" value="1"/>
</dbReference>
<dbReference type="InterPro" id="IPR015358">
    <property type="entry name" value="Tscrpt_reg_MerR_DNA-bd"/>
</dbReference>
<protein>
    <submittedName>
        <fullName evidence="8">Cu(I)-responsive transcriptional regulator</fullName>
    </submittedName>
</protein>
<dbReference type="Pfam" id="PF00376">
    <property type="entry name" value="MerR"/>
    <property type="match status" value="1"/>
</dbReference>
<dbReference type="Proteomes" id="UP000253872">
    <property type="component" value="Unassembled WGS sequence"/>
</dbReference>
<dbReference type="EMBL" id="QEQG01000001">
    <property type="protein sequence ID" value="RDF12778.1"/>
    <property type="molecule type" value="Genomic_DNA"/>
</dbReference>
<comment type="caution">
    <text evidence="8">The sequence shown here is derived from an EMBL/GenBank/DDBJ whole genome shotgun (WGS) entry which is preliminary data.</text>
</comment>
<evidence type="ECO:0000256" key="1">
    <source>
        <dbReference type="ARBA" id="ARBA00004496"/>
    </source>
</evidence>
<keyword evidence="11" id="KW-1185">Reference proteome</keyword>
<dbReference type="InterPro" id="IPR000551">
    <property type="entry name" value="MerR-type_HTH_dom"/>
</dbReference>
<evidence type="ECO:0000313" key="11">
    <source>
        <dbReference type="Proteomes" id="UP000253950"/>
    </source>
</evidence>
<keyword evidence="6" id="KW-0175">Coiled coil</keyword>
<dbReference type="PROSITE" id="PS00552">
    <property type="entry name" value="HTH_MERR_1"/>
    <property type="match status" value="1"/>
</dbReference>
<dbReference type="GO" id="GO:0003677">
    <property type="term" value="F:DNA binding"/>
    <property type="evidence" value="ECO:0007669"/>
    <property type="project" value="UniProtKB-KW"/>
</dbReference>
<dbReference type="PRINTS" id="PR00040">
    <property type="entry name" value="HTHMERR"/>
</dbReference>
<dbReference type="GO" id="GO:0003700">
    <property type="term" value="F:DNA-binding transcription factor activity"/>
    <property type="evidence" value="ECO:0007669"/>
    <property type="project" value="InterPro"/>
</dbReference>
<dbReference type="GO" id="GO:0005737">
    <property type="term" value="C:cytoplasm"/>
    <property type="evidence" value="ECO:0007669"/>
    <property type="project" value="UniProtKB-SubCell"/>
</dbReference>
<accession>A0A369YG10</accession>
<dbReference type="PANTHER" id="PTHR30204">
    <property type="entry name" value="REDOX-CYCLING DRUG-SENSING TRANSCRIPTIONAL ACTIVATOR SOXR"/>
    <property type="match status" value="1"/>
</dbReference>
<proteinExistence type="predicted"/>
<evidence type="ECO:0000313" key="8">
    <source>
        <dbReference type="EMBL" id="RDE73739.1"/>
    </source>
</evidence>
<evidence type="ECO:0000313" key="9">
    <source>
        <dbReference type="EMBL" id="RDF12778.1"/>
    </source>
</evidence>
<dbReference type="Gene3D" id="1.10.1660.10">
    <property type="match status" value="1"/>
</dbReference>
<keyword evidence="2" id="KW-0963">Cytoplasm</keyword>
<dbReference type="RefSeq" id="WP_111388953.1">
    <property type="nucleotide sequence ID" value="NZ_QEPN01000001.1"/>
</dbReference>
<comment type="subcellular location">
    <subcellularLocation>
        <location evidence="1">Cytoplasm</location>
    </subcellularLocation>
</comment>
<dbReference type="CDD" id="cd01108">
    <property type="entry name" value="HTH_CueR"/>
    <property type="match status" value="1"/>
</dbReference>
<gene>
    <name evidence="8" type="primary">cueR</name>
    <name evidence="9" type="ORF">DPV84_00845</name>
    <name evidence="8" type="ORF">DPV93_00845</name>
</gene>
<dbReference type="InterPro" id="IPR047057">
    <property type="entry name" value="MerR_fam"/>
</dbReference>
<dbReference type="Pfam" id="PF09278">
    <property type="entry name" value="MerR-DNA-bind"/>
    <property type="match status" value="1"/>
</dbReference>
<feature type="domain" description="HTH merR-type" evidence="7">
    <location>
        <begin position="1"/>
        <end position="69"/>
    </location>
</feature>
<dbReference type="InterPro" id="IPR011789">
    <property type="entry name" value="CueR"/>
</dbReference>
<dbReference type="Proteomes" id="UP000253950">
    <property type="component" value="Unassembled WGS sequence"/>
</dbReference>
<evidence type="ECO:0000256" key="5">
    <source>
        <dbReference type="ARBA" id="ARBA00023163"/>
    </source>
</evidence>
<reference evidence="10 11" key="1">
    <citation type="submission" date="2018-05" db="EMBL/GenBank/DDBJ databases">
        <title>Draft Genome Sequences for a Diverse set of 7 Haemophilus Species.</title>
        <authorList>
            <person name="Nichols M."/>
            <person name="Topaz N."/>
            <person name="Wang X."/>
            <person name="Wang X."/>
            <person name="Boxrud D."/>
        </authorList>
    </citation>
    <scope>NUCLEOTIDE SEQUENCE [LARGE SCALE GENOMIC DNA]</scope>
    <source>
        <strain evidence="8 10">C2002001239</strain>
        <strain evidence="9 11">C2015005473</strain>
    </source>
</reference>
<dbReference type="EMBL" id="QEPN01000001">
    <property type="protein sequence ID" value="RDE73739.1"/>
    <property type="molecule type" value="Genomic_DNA"/>
</dbReference>
<dbReference type="NCBIfam" id="TIGR02044">
    <property type="entry name" value="CueR"/>
    <property type="match status" value="1"/>
</dbReference>
<dbReference type="InterPro" id="IPR009061">
    <property type="entry name" value="DNA-bd_dom_put_sf"/>
</dbReference>
<evidence type="ECO:0000259" key="7">
    <source>
        <dbReference type="PROSITE" id="PS50937"/>
    </source>
</evidence>
<dbReference type="SUPFAM" id="SSF46955">
    <property type="entry name" value="Putative DNA-binding domain"/>
    <property type="match status" value="1"/>
</dbReference>